<gene>
    <name evidence="1" type="ORF">BaRGS_00016193</name>
</gene>
<sequence>MTPLYNCHGHLVTGTARAHEVLNRLQTSSTSGQQSAWKSVDVGSYPALSRYCYF</sequence>
<feature type="non-terminal residue" evidence="1">
    <location>
        <position position="54"/>
    </location>
</feature>
<dbReference type="EMBL" id="JACVVK020000102">
    <property type="protein sequence ID" value="KAK7492527.1"/>
    <property type="molecule type" value="Genomic_DNA"/>
</dbReference>
<evidence type="ECO:0000313" key="1">
    <source>
        <dbReference type="EMBL" id="KAK7492527.1"/>
    </source>
</evidence>
<comment type="caution">
    <text evidence="1">The sequence shown here is derived from an EMBL/GenBank/DDBJ whole genome shotgun (WGS) entry which is preliminary data.</text>
</comment>
<protein>
    <submittedName>
        <fullName evidence="1">Uncharacterized protein</fullName>
    </submittedName>
</protein>
<name>A0ABD0KZ82_9CAEN</name>
<proteinExistence type="predicted"/>
<reference evidence="1 2" key="1">
    <citation type="journal article" date="2023" name="Sci. Data">
        <title>Genome assembly of the Korean intertidal mud-creeper Batillaria attramentaria.</title>
        <authorList>
            <person name="Patra A.K."/>
            <person name="Ho P.T."/>
            <person name="Jun S."/>
            <person name="Lee S.J."/>
            <person name="Kim Y."/>
            <person name="Won Y.J."/>
        </authorList>
    </citation>
    <scope>NUCLEOTIDE SEQUENCE [LARGE SCALE GENOMIC DNA]</scope>
    <source>
        <strain evidence="1">Wonlab-2016</strain>
    </source>
</reference>
<accession>A0ABD0KZ82</accession>
<keyword evidence="2" id="KW-1185">Reference proteome</keyword>
<evidence type="ECO:0000313" key="2">
    <source>
        <dbReference type="Proteomes" id="UP001519460"/>
    </source>
</evidence>
<dbReference type="AlphaFoldDB" id="A0ABD0KZ82"/>
<organism evidence="1 2">
    <name type="scientific">Batillaria attramentaria</name>
    <dbReference type="NCBI Taxonomy" id="370345"/>
    <lineage>
        <taxon>Eukaryota</taxon>
        <taxon>Metazoa</taxon>
        <taxon>Spiralia</taxon>
        <taxon>Lophotrochozoa</taxon>
        <taxon>Mollusca</taxon>
        <taxon>Gastropoda</taxon>
        <taxon>Caenogastropoda</taxon>
        <taxon>Sorbeoconcha</taxon>
        <taxon>Cerithioidea</taxon>
        <taxon>Batillariidae</taxon>
        <taxon>Batillaria</taxon>
    </lineage>
</organism>
<dbReference type="Proteomes" id="UP001519460">
    <property type="component" value="Unassembled WGS sequence"/>
</dbReference>